<organism evidence="2 3">
    <name type="scientific">Terrabacter terrigena</name>
    <dbReference type="NCBI Taxonomy" id="574718"/>
    <lineage>
        <taxon>Bacteria</taxon>
        <taxon>Bacillati</taxon>
        <taxon>Actinomycetota</taxon>
        <taxon>Actinomycetes</taxon>
        <taxon>Micrococcales</taxon>
        <taxon>Intrasporangiaceae</taxon>
        <taxon>Terrabacter</taxon>
    </lineage>
</organism>
<evidence type="ECO:0000259" key="1">
    <source>
        <dbReference type="Pfam" id="PF12697"/>
    </source>
</evidence>
<accession>A0ABW3MYG0</accession>
<name>A0ABW3MYG0_9MICO</name>
<dbReference type="InterPro" id="IPR029058">
    <property type="entry name" value="AB_hydrolase_fold"/>
</dbReference>
<dbReference type="Proteomes" id="UP001597046">
    <property type="component" value="Unassembled WGS sequence"/>
</dbReference>
<dbReference type="Pfam" id="PF12697">
    <property type="entry name" value="Abhydrolase_6"/>
    <property type="match status" value="1"/>
</dbReference>
<keyword evidence="3" id="KW-1185">Reference proteome</keyword>
<protein>
    <submittedName>
        <fullName evidence="2">Alpha/beta fold hydrolase</fullName>
    </submittedName>
</protein>
<gene>
    <name evidence="2" type="ORF">ACFQ2V_12325</name>
</gene>
<evidence type="ECO:0000313" key="3">
    <source>
        <dbReference type="Proteomes" id="UP001597046"/>
    </source>
</evidence>
<comment type="caution">
    <text evidence="2">The sequence shown here is derived from an EMBL/GenBank/DDBJ whole genome shotgun (WGS) entry which is preliminary data.</text>
</comment>
<proteinExistence type="predicted"/>
<dbReference type="InterPro" id="IPR000073">
    <property type="entry name" value="AB_hydrolase_1"/>
</dbReference>
<dbReference type="EMBL" id="JBHTKH010000007">
    <property type="protein sequence ID" value="MFD1055093.1"/>
    <property type="molecule type" value="Genomic_DNA"/>
</dbReference>
<sequence length="268" mass="27724">MSQIQKATSADGTTIAYEAYGSGPVAVVVGGAFCDRGAFRDVAQALGDLGFTGVTYDRRGRGDSADTEPYAVAREVDDLTAVISAASESPSAAYAFGVSSGGALVIEAVAAGAPIIKASALEVPYRTAAWPPPPADYIETLDAFEAMGDRAGIVRYFNNEVVGMPAEMVEGMVGTPMWDALLSMAYTVKYDGLCLGGDEQGIPAETFARVTVPFLSVCSSGTQMPRLHDAAGVVAKALPNATAVELPGEFHQVPVGVLAPALADFFRS</sequence>
<dbReference type="Gene3D" id="3.40.50.1820">
    <property type="entry name" value="alpha/beta hydrolase"/>
    <property type="match status" value="1"/>
</dbReference>
<dbReference type="RefSeq" id="WP_386052993.1">
    <property type="nucleotide sequence ID" value="NZ_JBHTKH010000007.1"/>
</dbReference>
<feature type="domain" description="AB hydrolase-1" evidence="1">
    <location>
        <begin position="27"/>
        <end position="247"/>
    </location>
</feature>
<dbReference type="GO" id="GO:0016787">
    <property type="term" value="F:hydrolase activity"/>
    <property type="evidence" value="ECO:0007669"/>
    <property type="project" value="UniProtKB-KW"/>
</dbReference>
<reference evidence="3" key="1">
    <citation type="journal article" date="2019" name="Int. J. Syst. Evol. Microbiol.">
        <title>The Global Catalogue of Microorganisms (GCM) 10K type strain sequencing project: providing services to taxonomists for standard genome sequencing and annotation.</title>
        <authorList>
            <consortium name="The Broad Institute Genomics Platform"/>
            <consortium name="The Broad Institute Genome Sequencing Center for Infectious Disease"/>
            <person name="Wu L."/>
            <person name="Ma J."/>
        </authorList>
    </citation>
    <scope>NUCLEOTIDE SEQUENCE [LARGE SCALE GENOMIC DNA]</scope>
    <source>
        <strain evidence="3">CCUG 57508</strain>
    </source>
</reference>
<keyword evidence="2" id="KW-0378">Hydrolase</keyword>
<evidence type="ECO:0000313" key="2">
    <source>
        <dbReference type="EMBL" id="MFD1055093.1"/>
    </source>
</evidence>
<dbReference type="SUPFAM" id="SSF53474">
    <property type="entry name" value="alpha/beta-Hydrolases"/>
    <property type="match status" value="1"/>
</dbReference>